<gene>
    <name evidence="1" type="ORF">bhn_I1213</name>
</gene>
<keyword evidence="2" id="KW-1185">Reference proteome</keyword>
<dbReference type="RefSeq" id="WP_071175953.1">
    <property type="nucleotide sequence ID" value="NZ_CP017831.1"/>
</dbReference>
<evidence type="ECO:0000313" key="2">
    <source>
        <dbReference type="Proteomes" id="UP000179284"/>
    </source>
</evidence>
<accession>A0A1D9P0X2</accession>
<dbReference type="AlphaFoldDB" id="A0A1D9P0X2"/>
<protein>
    <submittedName>
        <fullName evidence="1">Uncharacterized protein</fullName>
    </submittedName>
</protein>
<dbReference type="EMBL" id="CP017831">
    <property type="protein sequence ID" value="AOZ96247.1"/>
    <property type="molecule type" value="Genomic_DNA"/>
</dbReference>
<evidence type="ECO:0000313" key="1">
    <source>
        <dbReference type="EMBL" id="AOZ96247.1"/>
    </source>
</evidence>
<organism evidence="1 2">
    <name type="scientific">Butyrivibrio hungatei</name>
    <dbReference type="NCBI Taxonomy" id="185008"/>
    <lineage>
        <taxon>Bacteria</taxon>
        <taxon>Bacillati</taxon>
        <taxon>Bacillota</taxon>
        <taxon>Clostridia</taxon>
        <taxon>Lachnospirales</taxon>
        <taxon>Lachnospiraceae</taxon>
        <taxon>Butyrivibrio</taxon>
    </lineage>
</organism>
<dbReference type="Proteomes" id="UP000179284">
    <property type="component" value="Chromosome I"/>
</dbReference>
<dbReference type="KEGG" id="bhu:bhn_I1213"/>
<dbReference type="OrthoDB" id="1860910at2"/>
<proteinExistence type="predicted"/>
<reference evidence="2" key="1">
    <citation type="submission" date="2016-10" db="EMBL/GenBank/DDBJ databases">
        <title>The complete genome sequence of the rumen bacterium Butyrivibrio hungatei MB2003.</title>
        <authorList>
            <person name="Palevich N."/>
            <person name="Kelly W.J."/>
            <person name="Leahy S.C."/>
            <person name="Altermann E."/>
            <person name="Rakonjac J."/>
            <person name="Attwood G.T."/>
        </authorList>
    </citation>
    <scope>NUCLEOTIDE SEQUENCE [LARGE SCALE GENOMIC DNA]</scope>
    <source>
        <strain evidence="2">MB2003</strain>
    </source>
</reference>
<sequence length="412" mass="45779">MKLKINCDKCDARKIVEENYTQYDEIVINTDELVVDSRSKAVLNRLPFNISADYVRSRDDEESQKPSARTVNGIYEINESSIVEDDQSIVVNGVLKIAPKTEDILRKYESIVVNGIILCPKSVASILPLPGLSINGLIKAYPDEYTLLDNNFKLDKYFPMRATNGSGYFAASYIYDADLETNFSMLAEKNIKFHTDKIYIRKSHLEAGLSLFNIEAEINEVPDICTIVQGNVVLDDSFITAYGTNPYVIGNLDIPKESKEILNSLESLTVDGTIKVNNQCVEALNSLNASYKELEIVKGVVLQDRPIINISRDILEENADGVTIQDCAVVKFESNIEPELIRERVKIKDCAKVDCSSEQKSAVDFVSTDVAMVGTGSILSGIFNSIFGDSSSDGNNGRNSDTKYVNADYYEL</sequence>
<name>A0A1D9P0X2_9FIRM</name>